<dbReference type="Proteomes" id="UP000822688">
    <property type="component" value="Chromosome V"/>
</dbReference>
<feature type="compositionally biased region" description="Polar residues" evidence="1">
    <location>
        <begin position="59"/>
        <end position="71"/>
    </location>
</feature>
<accession>A0A8T0HWL5</accession>
<dbReference type="AlphaFoldDB" id="A0A8T0HWL5"/>
<reference evidence="2" key="1">
    <citation type="submission" date="2020-06" db="EMBL/GenBank/DDBJ databases">
        <title>WGS assembly of Ceratodon purpureus strain R40.</title>
        <authorList>
            <person name="Carey S.B."/>
            <person name="Jenkins J."/>
            <person name="Shu S."/>
            <person name="Lovell J.T."/>
            <person name="Sreedasyam A."/>
            <person name="Maumus F."/>
            <person name="Tiley G.P."/>
            <person name="Fernandez-Pozo N."/>
            <person name="Barry K."/>
            <person name="Chen C."/>
            <person name="Wang M."/>
            <person name="Lipzen A."/>
            <person name="Daum C."/>
            <person name="Saski C.A."/>
            <person name="Payton A.C."/>
            <person name="Mcbreen J.C."/>
            <person name="Conrad R.E."/>
            <person name="Kollar L.M."/>
            <person name="Olsson S."/>
            <person name="Huttunen S."/>
            <person name="Landis J.B."/>
            <person name="Wickett N.J."/>
            <person name="Johnson M.G."/>
            <person name="Rensing S.A."/>
            <person name="Grimwood J."/>
            <person name="Schmutz J."/>
            <person name="Mcdaniel S.F."/>
        </authorList>
    </citation>
    <scope>NUCLEOTIDE SEQUENCE</scope>
    <source>
        <strain evidence="2">R40</strain>
    </source>
</reference>
<name>A0A8T0HWL5_CERPU</name>
<evidence type="ECO:0000313" key="3">
    <source>
        <dbReference type="Proteomes" id="UP000822688"/>
    </source>
</evidence>
<keyword evidence="3" id="KW-1185">Reference proteome</keyword>
<dbReference type="EMBL" id="CM026426">
    <property type="protein sequence ID" value="KAG0575065.1"/>
    <property type="molecule type" value="Genomic_DNA"/>
</dbReference>
<feature type="compositionally biased region" description="Basic residues" evidence="1">
    <location>
        <begin position="34"/>
        <end position="49"/>
    </location>
</feature>
<proteinExistence type="predicted"/>
<comment type="caution">
    <text evidence="2">The sequence shown here is derived from an EMBL/GenBank/DDBJ whole genome shotgun (WGS) entry which is preliminary data.</text>
</comment>
<evidence type="ECO:0000313" key="2">
    <source>
        <dbReference type="EMBL" id="KAG0575065.1"/>
    </source>
</evidence>
<protein>
    <submittedName>
        <fullName evidence="2">Uncharacterized protein</fullName>
    </submittedName>
</protein>
<organism evidence="2 3">
    <name type="scientific">Ceratodon purpureus</name>
    <name type="common">Fire moss</name>
    <name type="synonym">Dicranum purpureum</name>
    <dbReference type="NCBI Taxonomy" id="3225"/>
    <lineage>
        <taxon>Eukaryota</taxon>
        <taxon>Viridiplantae</taxon>
        <taxon>Streptophyta</taxon>
        <taxon>Embryophyta</taxon>
        <taxon>Bryophyta</taxon>
        <taxon>Bryophytina</taxon>
        <taxon>Bryopsida</taxon>
        <taxon>Dicranidae</taxon>
        <taxon>Pseudoditrichales</taxon>
        <taxon>Ditrichaceae</taxon>
        <taxon>Ceratodon</taxon>
    </lineage>
</organism>
<gene>
    <name evidence="2" type="ORF">KC19_VG314900</name>
</gene>
<feature type="region of interest" description="Disordered" evidence="1">
    <location>
        <begin position="29"/>
        <end position="71"/>
    </location>
</feature>
<evidence type="ECO:0000256" key="1">
    <source>
        <dbReference type="SAM" id="MobiDB-lite"/>
    </source>
</evidence>
<sequence>MKTDTIMNPPKYGFSSLESIDFSLIVVDTEANRGRHSRPRGRREKKKHEGKGEGGRLSDQFQATGSGWSTL</sequence>